<dbReference type="InterPro" id="IPR012337">
    <property type="entry name" value="RNaseH-like_sf"/>
</dbReference>
<sequence>MIFIGLDQATVVTGYSVYKNQELIAYGKFSAEGDDFSRYSKQKANVLALIEYTKEKYPKEEIKIMFEDIQMQQNKTTFKQLAQLQGALAVGVLEAHPEIHFDFIYASQWKGFAKIKGKNRIEQKRNAQAKVLELFDITATQDEADAIMIGYYASHQEINWN</sequence>
<dbReference type="GO" id="GO:0004520">
    <property type="term" value="F:DNA endonuclease activity"/>
    <property type="evidence" value="ECO:0007669"/>
    <property type="project" value="InterPro"/>
</dbReference>
<protein>
    <submittedName>
        <fullName evidence="7">Uncharacterized protein</fullName>
    </submittedName>
</protein>
<evidence type="ECO:0000256" key="4">
    <source>
        <dbReference type="ARBA" id="ARBA00023125"/>
    </source>
</evidence>
<dbReference type="SUPFAM" id="SSF53098">
    <property type="entry name" value="Ribonuclease H-like"/>
    <property type="match status" value="1"/>
</dbReference>
<keyword evidence="4" id="KW-0238">DNA-binding</keyword>
<dbReference type="InterPro" id="IPR002176">
    <property type="entry name" value="X-over_junc_endoDNase_RuvC"/>
</dbReference>
<evidence type="ECO:0000256" key="6">
    <source>
        <dbReference type="ARBA" id="ARBA00023204"/>
    </source>
</evidence>
<evidence type="ECO:0000256" key="3">
    <source>
        <dbReference type="ARBA" id="ARBA00022842"/>
    </source>
</evidence>
<organism evidence="7 8">
    <name type="scientific">Enterococcus phage EF1</name>
    <dbReference type="NCBI Taxonomy" id="2025813"/>
    <lineage>
        <taxon>Viruses</taxon>
        <taxon>Duplodnaviria</taxon>
        <taxon>Heunggongvirae</taxon>
        <taxon>Uroviricota</taxon>
        <taxon>Caudoviricetes</taxon>
    </lineage>
</organism>
<reference evidence="7 8" key="1">
    <citation type="submission" date="2017-04" db="EMBL/GenBank/DDBJ databases">
        <title>Complete Genome Sequence of Lytic Bacteriophage EF1 Infecting Enterococcus faecalis Isolates.</title>
        <authorList>
            <person name="Kim D."/>
            <person name="Kim Y.J."/>
            <person name="Han B.K."/>
            <person name="Kim H."/>
        </authorList>
    </citation>
    <scope>NUCLEOTIDE SEQUENCE [LARGE SCALE GENOMIC DNA]</scope>
</reference>
<keyword evidence="5" id="KW-0233">DNA recombination</keyword>
<evidence type="ECO:0000256" key="5">
    <source>
        <dbReference type="ARBA" id="ARBA00023172"/>
    </source>
</evidence>
<dbReference type="GO" id="GO:0003677">
    <property type="term" value="F:DNA binding"/>
    <property type="evidence" value="ECO:0007669"/>
    <property type="project" value="UniProtKB-KW"/>
</dbReference>
<evidence type="ECO:0000313" key="8">
    <source>
        <dbReference type="Proteomes" id="UP000260005"/>
    </source>
</evidence>
<proteinExistence type="inferred from homology"/>
<name>A0A249XY03_9CAUD</name>
<dbReference type="Pfam" id="PF02075">
    <property type="entry name" value="RuvC"/>
    <property type="match status" value="1"/>
</dbReference>
<keyword evidence="8" id="KW-1185">Reference proteome</keyword>
<comment type="similarity">
    <text evidence="1">Belongs to the RuvC family.</text>
</comment>
<dbReference type="InterPro" id="IPR036397">
    <property type="entry name" value="RNaseH_sf"/>
</dbReference>
<dbReference type="Gene3D" id="3.30.420.10">
    <property type="entry name" value="Ribonuclease H-like superfamily/Ribonuclease H"/>
    <property type="match status" value="1"/>
</dbReference>
<evidence type="ECO:0000256" key="2">
    <source>
        <dbReference type="ARBA" id="ARBA00022763"/>
    </source>
</evidence>
<accession>A0A249XY03</accession>
<evidence type="ECO:0000313" key="7">
    <source>
        <dbReference type="EMBL" id="ASZ76822.1"/>
    </source>
</evidence>
<dbReference type="GO" id="GO:0006310">
    <property type="term" value="P:DNA recombination"/>
    <property type="evidence" value="ECO:0007669"/>
    <property type="project" value="UniProtKB-KW"/>
</dbReference>
<dbReference type="GO" id="GO:0006281">
    <property type="term" value="P:DNA repair"/>
    <property type="evidence" value="ECO:0007669"/>
    <property type="project" value="UniProtKB-KW"/>
</dbReference>
<dbReference type="EMBL" id="MF001358">
    <property type="protein sequence ID" value="ASZ76822.1"/>
    <property type="molecule type" value="Genomic_DNA"/>
</dbReference>
<keyword evidence="2" id="KW-0227">DNA damage</keyword>
<evidence type="ECO:0000256" key="1">
    <source>
        <dbReference type="ARBA" id="ARBA00009518"/>
    </source>
</evidence>
<keyword evidence="3" id="KW-0460">Magnesium</keyword>
<dbReference type="Proteomes" id="UP000260005">
    <property type="component" value="Segment"/>
</dbReference>
<keyword evidence="6" id="KW-0234">DNA repair</keyword>